<organism evidence="1 2">
    <name type="scientific">Acaulospora morrowiae</name>
    <dbReference type="NCBI Taxonomy" id="94023"/>
    <lineage>
        <taxon>Eukaryota</taxon>
        <taxon>Fungi</taxon>
        <taxon>Fungi incertae sedis</taxon>
        <taxon>Mucoromycota</taxon>
        <taxon>Glomeromycotina</taxon>
        <taxon>Glomeromycetes</taxon>
        <taxon>Diversisporales</taxon>
        <taxon>Acaulosporaceae</taxon>
        <taxon>Acaulospora</taxon>
    </lineage>
</organism>
<name>A0A9N9I3Y9_9GLOM</name>
<proteinExistence type="predicted"/>
<accession>A0A9N9I3Y9</accession>
<dbReference type="AlphaFoldDB" id="A0A9N9I3Y9"/>
<evidence type="ECO:0000313" key="1">
    <source>
        <dbReference type="EMBL" id="CAG8718991.1"/>
    </source>
</evidence>
<gene>
    <name evidence="1" type="ORF">AMORRO_LOCUS13212</name>
</gene>
<feature type="non-terminal residue" evidence="1">
    <location>
        <position position="1"/>
    </location>
</feature>
<keyword evidence="2" id="KW-1185">Reference proteome</keyword>
<dbReference type="Proteomes" id="UP000789342">
    <property type="component" value="Unassembled WGS sequence"/>
</dbReference>
<sequence length="58" mass="6912">MFLLRLNRMIQQPNSTIDDFTKLAFLYEPQKTNRRPTTNPIQETLTGAWHFSNIFEII</sequence>
<comment type="caution">
    <text evidence="1">The sequence shown here is derived from an EMBL/GenBank/DDBJ whole genome shotgun (WGS) entry which is preliminary data.</text>
</comment>
<dbReference type="EMBL" id="CAJVPV010021778">
    <property type="protein sequence ID" value="CAG8718991.1"/>
    <property type="molecule type" value="Genomic_DNA"/>
</dbReference>
<reference evidence="1" key="1">
    <citation type="submission" date="2021-06" db="EMBL/GenBank/DDBJ databases">
        <authorList>
            <person name="Kallberg Y."/>
            <person name="Tangrot J."/>
            <person name="Rosling A."/>
        </authorList>
    </citation>
    <scope>NUCLEOTIDE SEQUENCE</scope>
    <source>
        <strain evidence="1">CL551</strain>
    </source>
</reference>
<evidence type="ECO:0000313" key="2">
    <source>
        <dbReference type="Proteomes" id="UP000789342"/>
    </source>
</evidence>
<protein>
    <submittedName>
        <fullName evidence="1">18363_t:CDS:1</fullName>
    </submittedName>
</protein>